<dbReference type="AlphaFoldDB" id="A0A3D9CAF8"/>
<sequence>MENKKGEQIMTSINMLKIFFMVLTLGAVLTCCSSKQEIIEKEKELFYNGTGKWKILSYEYTSKNQGTEQTKKYTNCGTFEFNKDNEGKITLEADELLITKYSYGLEEVGNEHYLVLYYKVFPLYSNVDIQYNKLSLTPDEFTIVYDHSTFRATFVCKKVLH</sequence>
<evidence type="ECO:0000313" key="2">
    <source>
        <dbReference type="Proteomes" id="UP000256686"/>
    </source>
</evidence>
<evidence type="ECO:0000313" key="1">
    <source>
        <dbReference type="EMBL" id="REC62867.1"/>
    </source>
</evidence>
<proteinExistence type="predicted"/>
<gene>
    <name evidence="1" type="ORF">DRF65_08575</name>
</gene>
<keyword evidence="2" id="KW-1185">Reference proteome</keyword>
<dbReference type="EMBL" id="QNVT01000006">
    <property type="protein sequence ID" value="REC62867.1"/>
    <property type="molecule type" value="Genomic_DNA"/>
</dbReference>
<dbReference type="Proteomes" id="UP000256686">
    <property type="component" value="Unassembled WGS sequence"/>
</dbReference>
<dbReference type="RefSeq" id="WP_115970355.1">
    <property type="nucleotide sequence ID" value="NZ_QNVT01000006.1"/>
</dbReference>
<protein>
    <submittedName>
        <fullName evidence="1">Uncharacterized protein</fullName>
    </submittedName>
</protein>
<organism evidence="1 2">
    <name type="scientific">Chryseobacterium pennae</name>
    <dbReference type="NCBI Taxonomy" id="2258962"/>
    <lineage>
        <taxon>Bacteria</taxon>
        <taxon>Pseudomonadati</taxon>
        <taxon>Bacteroidota</taxon>
        <taxon>Flavobacteriia</taxon>
        <taxon>Flavobacteriales</taxon>
        <taxon>Weeksellaceae</taxon>
        <taxon>Chryseobacterium group</taxon>
        <taxon>Chryseobacterium</taxon>
    </lineage>
</organism>
<comment type="caution">
    <text evidence="1">The sequence shown here is derived from an EMBL/GenBank/DDBJ whole genome shotgun (WGS) entry which is preliminary data.</text>
</comment>
<reference evidence="2" key="1">
    <citation type="submission" date="2018-06" db="EMBL/GenBank/DDBJ databases">
        <authorList>
            <person name="Lum Nde A."/>
            <person name="Hugo C."/>
        </authorList>
    </citation>
    <scope>NUCLEOTIDE SEQUENCE [LARGE SCALE GENOMIC DNA]</scope>
    <source>
        <strain evidence="2">1_F178</strain>
    </source>
</reference>
<name>A0A3D9CAF8_9FLAO</name>
<accession>A0A3D9CAF8</accession>